<feature type="compositionally biased region" description="Polar residues" evidence="1">
    <location>
        <begin position="403"/>
        <end position="412"/>
    </location>
</feature>
<feature type="transmembrane region" description="Helical" evidence="2">
    <location>
        <begin position="61"/>
        <end position="82"/>
    </location>
</feature>
<dbReference type="InterPro" id="IPR008523">
    <property type="entry name" value="DUF805"/>
</dbReference>
<feature type="region of interest" description="Disordered" evidence="1">
    <location>
        <begin position="386"/>
        <end position="412"/>
    </location>
</feature>
<dbReference type="PANTHER" id="PTHR34980:SF2">
    <property type="entry name" value="INNER MEMBRANE PROTEIN YHAH-RELATED"/>
    <property type="match status" value="1"/>
</dbReference>
<feature type="transmembrane region" description="Helical" evidence="2">
    <location>
        <begin position="336"/>
        <end position="354"/>
    </location>
</feature>
<keyword evidence="2" id="KW-1133">Transmembrane helix</keyword>
<comment type="caution">
    <text evidence="3">The sequence shown here is derived from an EMBL/GenBank/DDBJ whole genome shotgun (WGS) entry which is preliminary data.</text>
</comment>
<dbReference type="PANTHER" id="PTHR34980">
    <property type="entry name" value="INNER MEMBRANE PROTEIN-RELATED-RELATED"/>
    <property type="match status" value="1"/>
</dbReference>
<name>A0ABP9AZZ7_9MICC</name>
<evidence type="ECO:0000256" key="1">
    <source>
        <dbReference type="SAM" id="MobiDB-lite"/>
    </source>
</evidence>
<evidence type="ECO:0000256" key="2">
    <source>
        <dbReference type="SAM" id="Phobius"/>
    </source>
</evidence>
<keyword evidence="2" id="KW-0472">Membrane</keyword>
<keyword evidence="2" id="KW-0812">Transmembrane</keyword>
<feature type="transmembrane region" description="Helical" evidence="2">
    <location>
        <begin position="254"/>
        <end position="280"/>
    </location>
</feature>
<sequence length="412" mass="45256">MNKGETMSAPEIAPVRKRISRRDTHHPQDPHPRPDAGLAHAWGNLFTYLTTFRGRASRSEAWGVGALVLLCLPVLLVLQFFLDRLTASYRYDGQTFSLIGLGLILMYCGVQILVHVLLPALLASLAARRLRDVGFSPQLAWLLLAAPLGLLLQWLGFWTTGTLLPVIPILALMGLTLLPSAPVTTDMTPGGSFTANPHQLAADHPVNGSHTVPTLVSQHPTDGLPRPRVGCGIALSNFFSYMTLYKGRASRSEYWWVFAFWAAITALVCAAIFLFMLWIAPETGQPGDKMHGFGEVMMGLAGIILAWVAFMLSYIIGISLSLGLQLRRLRDAGFSPWWALCFVGILLDVLMLPVTGMMGIGPIVGFWWLGFIPLLLCLTPSRDRSGHPSQPSPLPAQPAADYYQQTQNTYQR</sequence>
<feature type="transmembrane region" description="Helical" evidence="2">
    <location>
        <begin position="360"/>
        <end position="378"/>
    </location>
</feature>
<feature type="transmembrane region" description="Helical" evidence="2">
    <location>
        <begin position="102"/>
        <end position="127"/>
    </location>
</feature>
<protein>
    <recommendedName>
        <fullName evidence="5">DUF805 domain-containing protein</fullName>
    </recommendedName>
</protein>
<dbReference type="Pfam" id="PF05656">
    <property type="entry name" value="DUF805"/>
    <property type="match status" value="2"/>
</dbReference>
<evidence type="ECO:0000313" key="3">
    <source>
        <dbReference type="EMBL" id="GAA4787701.1"/>
    </source>
</evidence>
<evidence type="ECO:0008006" key="5">
    <source>
        <dbReference type="Google" id="ProtNLM"/>
    </source>
</evidence>
<evidence type="ECO:0000313" key="4">
    <source>
        <dbReference type="Proteomes" id="UP001500187"/>
    </source>
</evidence>
<accession>A0ABP9AZZ7</accession>
<dbReference type="EMBL" id="BAABKP010000001">
    <property type="protein sequence ID" value="GAA4787701.1"/>
    <property type="molecule type" value="Genomic_DNA"/>
</dbReference>
<proteinExistence type="predicted"/>
<feature type="transmembrane region" description="Helical" evidence="2">
    <location>
        <begin position="300"/>
        <end position="324"/>
    </location>
</feature>
<feature type="transmembrane region" description="Helical" evidence="2">
    <location>
        <begin position="139"/>
        <end position="157"/>
    </location>
</feature>
<gene>
    <name evidence="3" type="ORF">GCM10023352_01590</name>
</gene>
<organism evidence="3 4">
    <name type="scientific">Rothia endophytica</name>
    <dbReference type="NCBI Taxonomy" id="1324766"/>
    <lineage>
        <taxon>Bacteria</taxon>
        <taxon>Bacillati</taxon>
        <taxon>Actinomycetota</taxon>
        <taxon>Actinomycetes</taxon>
        <taxon>Micrococcales</taxon>
        <taxon>Micrococcaceae</taxon>
        <taxon>Rothia</taxon>
    </lineage>
</organism>
<dbReference type="Proteomes" id="UP001500187">
    <property type="component" value="Unassembled WGS sequence"/>
</dbReference>
<feature type="compositionally biased region" description="Basic and acidic residues" evidence="1">
    <location>
        <begin position="21"/>
        <end position="34"/>
    </location>
</feature>
<feature type="region of interest" description="Disordered" evidence="1">
    <location>
        <begin position="1"/>
        <end position="37"/>
    </location>
</feature>
<reference evidence="4" key="1">
    <citation type="journal article" date="2019" name="Int. J. Syst. Evol. Microbiol.">
        <title>The Global Catalogue of Microorganisms (GCM) 10K type strain sequencing project: providing services to taxonomists for standard genome sequencing and annotation.</title>
        <authorList>
            <consortium name="The Broad Institute Genomics Platform"/>
            <consortium name="The Broad Institute Genome Sequencing Center for Infectious Disease"/>
            <person name="Wu L."/>
            <person name="Ma J."/>
        </authorList>
    </citation>
    <scope>NUCLEOTIDE SEQUENCE [LARGE SCALE GENOMIC DNA]</scope>
    <source>
        <strain evidence="4">JCM 18541</strain>
    </source>
</reference>
<keyword evidence="4" id="KW-1185">Reference proteome</keyword>
<feature type="transmembrane region" description="Helical" evidence="2">
    <location>
        <begin position="163"/>
        <end position="183"/>
    </location>
</feature>